<organism evidence="5 6">
    <name type="scientific">Klebsormidium nitens</name>
    <name type="common">Green alga</name>
    <name type="synonym">Ulothrix nitens</name>
    <dbReference type="NCBI Taxonomy" id="105231"/>
    <lineage>
        <taxon>Eukaryota</taxon>
        <taxon>Viridiplantae</taxon>
        <taxon>Streptophyta</taxon>
        <taxon>Klebsormidiophyceae</taxon>
        <taxon>Klebsormidiales</taxon>
        <taxon>Klebsormidiaceae</taxon>
        <taxon>Klebsormidium</taxon>
    </lineage>
</organism>
<evidence type="ECO:0000259" key="4">
    <source>
        <dbReference type="PROSITE" id="PS50868"/>
    </source>
</evidence>
<dbReference type="EMBL" id="DF237246">
    <property type="protein sequence ID" value="GAQ86575.1"/>
    <property type="molecule type" value="Genomic_DNA"/>
</dbReference>
<dbReference type="InterPro" id="IPR003616">
    <property type="entry name" value="Post-SET_dom"/>
</dbReference>
<evidence type="ECO:0000313" key="6">
    <source>
        <dbReference type="Proteomes" id="UP000054558"/>
    </source>
</evidence>
<keyword evidence="2" id="KW-0808">Transferase</keyword>
<dbReference type="Proteomes" id="UP000054558">
    <property type="component" value="Unassembled WGS sequence"/>
</dbReference>
<dbReference type="PROSITE" id="PS50868">
    <property type="entry name" value="POST_SET"/>
    <property type="match status" value="1"/>
</dbReference>
<protein>
    <recommendedName>
        <fullName evidence="4">Post-SET domain-containing protein</fullName>
    </recommendedName>
</protein>
<dbReference type="CDD" id="cd08161">
    <property type="entry name" value="SET"/>
    <property type="match status" value="1"/>
</dbReference>
<feature type="domain" description="Post-SET" evidence="4">
    <location>
        <begin position="167"/>
        <end position="183"/>
    </location>
</feature>
<keyword evidence="1" id="KW-0489">Methyltransferase</keyword>
<gene>
    <name evidence="5" type="ORF">KFL_002970130</name>
</gene>
<accession>A0A1Y1I6J3</accession>
<dbReference type="OrthoDB" id="308383at2759"/>
<evidence type="ECO:0000313" key="5">
    <source>
        <dbReference type="EMBL" id="GAQ86575.1"/>
    </source>
</evidence>
<reference evidence="5 6" key="1">
    <citation type="journal article" date="2014" name="Nat. Commun.">
        <title>Klebsormidium flaccidum genome reveals primary factors for plant terrestrial adaptation.</title>
        <authorList>
            <person name="Hori K."/>
            <person name="Maruyama F."/>
            <person name="Fujisawa T."/>
            <person name="Togashi T."/>
            <person name="Yamamoto N."/>
            <person name="Seo M."/>
            <person name="Sato S."/>
            <person name="Yamada T."/>
            <person name="Mori H."/>
            <person name="Tajima N."/>
            <person name="Moriyama T."/>
            <person name="Ikeuchi M."/>
            <person name="Watanabe M."/>
            <person name="Wada H."/>
            <person name="Kobayashi K."/>
            <person name="Saito M."/>
            <person name="Masuda T."/>
            <person name="Sasaki-Sekimoto Y."/>
            <person name="Mashiguchi K."/>
            <person name="Awai K."/>
            <person name="Shimojima M."/>
            <person name="Masuda S."/>
            <person name="Iwai M."/>
            <person name="Nobusawa T."/>
            <person name="Narise T."/>
            <person name="Kondo S."/>
            <person name="Saito H."/>
            <person name="Sato R."/>
            <person name="Murakawa M."/>
            <person name="Ihara Y."/>
            <person name="Oshima-Yamada Y."/>
            <person name="Ohtaka K."/>
            <person name="Satoh M."/>
            <person name="Sonobe K."/>
            <person name="Ishii M."/>
            <person name="Ohtani R."/>
            <person name="Kanamori-Sato M."/>
            <person name="Honoki R."/>
            <person name="Miyazaki D."/>
            <person name="Mochizuki H."/>
            <person name="Umetsu J."/>
            <person name="Higashi K."/>
            <person name="Shibata D."/>
            <person name="Kamiya Y."/>
            <person name="Sato N."/>
            <person name="Nakamura Y."/>
            <person name="Tabata S."/>
            <person name="Ida S."/>
            <person name="Kurokawa K."/>
            <person name="Ohta H."/>
        </authorList>
    </citation>
    <scope>NUCLEOTIDE SEQUENCE [LARGE SCALE GENOMIC DNA]</scope>
    <source>
        <strain evidence="5 6">NIES-2285</strain>
    </source>
</reference>
<dbReference type="AlphaFoldDB" id="A0A1Y1I6J3"/>
<evidence type="ECO:0000256" key="3">
    <source>
        <dbReference type="ARBA" id="ARBA00022691"/>
    </source>
</evidence>
<evidence type="ECO:0000256" key="1">
    <source>
        <dbReference type="ARBA" id="ARBA00022603"/>
    </source>
</evidence>
<dbReference type="Gene3D" id="2.170.270.10">
    <property type="entry name" value="SET domain"/>
    <property type="match status" value="1"/>
</dbReference>
<dbReference type="OMA" id="SDCEPPD"/>
<dbReference type="GO" id="GO:0008168">
    <property type="term" value="F:methyltransferase activity"/>
    <property type="evidence" value="ECO:0007669"/>
    <property type="project" value="UniProtKB-KW"/>
</dbReference>
<evidence type="ECO:0000256" key="2">
    <source>
        <dbReference type="ARBA" id="ARBA00022679"/>
    </source>
</evidence>
<dbReference type="SUPFAM" id="SSF82199">
    <property type="entry name" value="SET domain"/>
    <property type="match status" value="1"/>
</dbReference>
<name>A0A1Y1I6J3_KLENI</name>
<dbReference type="GO" id="GO:0032259">
    <property type="term" value="P:methylation"/>
    <property type="evidence" value="ECO:0007669"/>
    <property type="project" value="UniProtKB-KW"/>
</dbReference>
<keyword evidence="6" id="KW-1185">Reference proteome</keyword>
<dbReference type="InterPro" id="IPR001214">
    <property type="entry name" value="SET_dom"/>
</dbReference>
<dbReference type="InterPro" id="IPR046341">
    <property type="entry name" value="SET_dom_sf"/>
</dbReference>
<keyword evidence="3" id="KW-0949">S-adenosyl-L-methionine</keyword>
<dbReference type="Pfam" id="PF00856">
    <property type="entry name" value="SET"/>
    <property type="match status" value="1"/>
</dbReference>
<sequence>MAQADGTASSYVIDWSRNEQRDPGYEGLNPDVWIAESKQFPGEKELVVKAPIPKGAVVFTGHYLRERKGTIVTADELLSWPVEKREEFMHWTVQISDFEFQAATVREDGVPEDFAAFMNHSCDPTIWFLPDDWTMVARRDLKVGDAILLDYATAANSSPIVYLSNIKDMPCLCETKRCRRLLKGTDYLKKELWDLYGAHWSPSVYQMWKRDGIAPPQGEGVEPLDA</sequence>
<proteinExistence type="predicted"/>